<dbReference type="STRING" id="5217.A0A4Q1BKR5"/>
<dbReference type="GO" id="GO:0004806">
    <property type="term" value="F:triacylglycerol lipase activity"/>
    <property type="evidence" value="ECO:0007669"/>
    <property type="project" value="TreeGrafter"/>
</dbReference>
<feature type="region of interest" description="Disordered" evidence="1">
    <location>
        <begin position="783"/>
        <end position="824"/>
    </location>
</feature>
<dbReference type="OrthoDB" id="5570009at2759"/>
<feature type="compositionally biased region" description="Basic and acidic residues" evidence="1">
    <location>
        <begin position="497"/>
        <end position="511"/>
    </location>
</feature>
<gene>
    <name evidence="4" type="ORF">M231_04391</name>
</gene>
<accession>A0A4Q1BKR5</accession>
<dbReference type="EMBL" id="SDIL01000049">
    <property type="protein sequence ID" value="RXK38349.1"/>
    <property type="molecule type" value="Genomic_DNA"/>
</dbReference>
<feature type="region of interest" description="Disordered" evidence="1">
    <location>
        <begin position="974"/>
        <end position="994"/>
    </location>
</feature>
<feature type="compositionally biased region" description="Polar residues" evidence="1">
    <location>
        <begin position="930"/>
        <end position="943"/>
    </location>
</feature>
<feature type="compositionally biased region" description="Acidic residues" evidence="1">
    <location>
        <begin position="981"/>
        <end position="994"/>
    </location>
</feature>
<feature type="region of interest" description="Disordered" evidence="1">
    <location>
        <begin position="928"/>
        <end position="958"/>
    </location>
</feature>
<dbReference type="Pfam" id="PF07859">
    <property type="entry name" value="Abhydrolase_3"/>
    <property type="match status" value="2"/>
</dbReference>
<proteinExistence type="predicted"/>
<dbReference type="Proteomes" id="UP000289152">
    <property type="component" value="Unassembled WGS sequence"/>
</dbReference>
<evidence type="ECO:0000313" key="5">
    <source>
        <dbReference type="Proteomes" id="UP000289152"/>
    </source>
</evidence>
<feature type="domain" description="Alpha/beta hydrolase fold-3" evidence="3">
    <location>
        <begin position="606"/>
        <end position="680"/>
    </location>
</feature>
<feature type="compositionally biased region" description="Low complexity" evidence="1">
    <location>
        <begin position="794"/>
        <end position="807"/>
    </location>
</feature>
<reference evidence="4 5" key="1">
    <citation type="submission" date="2016-06" db="EMBL/GenBank/DDBJ databases">
        <title>Evolution of pathogenesis and genome organization in the Tremellales.</title>
        <authorList>
            <person name="Cuomo C."/>
            <person name="Litvintseva A."/>
            <person name="Heitman J."/>
            <person name="Chen Y."/>
            <person name="Sun S."/>
            <person name="Springer D."/>
            <person name="Dromer F."/>
            <person name="Young S."/>
            <person name="Zeng Q."/>
            <person name="Chapman S."/>
            <person name="Gujja S."/>
            <person name="Saif S."/>
            <person name="Birren B."/>
        </authorList>
    </citation>
    <scope>NUCLEOTIDE SEQUENCE [LARGE SCALE GENOMIC DNA]</scope>
    <source>
        <strain evidence="4 5">ATCC 28783</strain>
    </source>
</reference>
<dbReference type="PANTHER" id="PTHR23025">
    <property type="entry name" value="TRIACYLGLYCEROL LIPASE"/>
    <property type="match status" value="1"/>
</dbReference>
<feature type="chain" id="PRO_5020638277" evidence="2">
    <location>
        <begin position="33"/>
        <end position="994"/>
    </location>
</feature>
<dbReference type="InterPro" id="IPR013094">
    <property type="entry name" value="AB_hydrolase_3"/>
</dbReference>
<dbReference type="PANTHER" id="PTHR23025:SF3">
    <property type="entry name" value="HORMONE-SENSITIVE LIPASE"/>
    <property type="match status" value="1"/>
</dbReference>
<dbReference type="AlphaFoldDB" id="A0A4Q1BKR5"/>
<feature type="compositionally biased region" description="Basic residues" evidence="1">
    <location>
        <begin position="402"/>
        <end position="412"/>
    </location>
</feature>
<organism evidence="4 5">
    <name type="scientific">Tremella mesenterica</name>
    <name type="common">Jelly fungus</name>
    <dbReference type="NCBI Taxonomy" id="5217"/>
    <lineage>
        <taxon>Eukaryota</taxon>
        <taxon>Fungi</taxon>
        <taxon>Dikarya</taxon>
        <taxon>Basidiomycota</taxon>
        <taxon>Agaricomycotina</taxon>
        <taxon>Tremellomycetes</taxon>
        <taxon>Tremellales</taxon>
        <taxon>Tremellaceae</taxon>
        <taxon>Tremella</taxon>
    </lineage>
</organism>
<evidence type="ECO:0000256" key="2">
    <source>
        <dbReference type="SAM" id="SignalP"/>
    </source>
</evidence>
<feature type="domain" description="Alpha/beta hydrolase fold-3" evidence="3">
    <location>
        <begin position="257"/>
        <end position="380"/>
    </location>
</feature>
<evidence type="ECO:0000259" key="3">
    <source>
        <dbReference type="Pfam" id="PF07859"/>
    </source>
</evidence>
<protein>
    <submittedName>
        <fullName evidence="4">Hormone-sensitive lipase</fullName>
    </submittedName>
</protein>
<dbReference type="SUPFAM" id="SSF53474">
    <property type="entry name" value="alpha/beta-Hydrolases"/>
    <property type="match status" value="1"/>
</dbReference>
<dbReference type="GO" id="GO:0019433">
    <property type="term" value="P:triglyceride catabolic process"/>
    <property type="evidence" value="ECO:0007669"/>
    <property type="project" value="TreeGrafter"/>
</dbReference>
<dbReference type="GO" id="GO:0004771">
    <property type="term" value="F:sterol ester esterase activity"/>
    <property type="evidence" value="ECO:0007669"/>
    <property type="project" value="TreeGrafter"/>
</dbReference>
<sequence length="994" mass="110084">MIDSLLGRPSPLLRRTQVFLVLFFWIWRLVKGDGGFYSPTGTTSANGPLPSWRVGDGMKKRKKGLLRGLMGMVFGKRGQGWIGRMNERLKKFSPYQLILGTWTIMYALRHMDDLFGIGAPEPLATLYSRSYYRATYINTALDAGFASAMSIRPKWLKDMCSMLFSVYYLIWANEADEVLRRFRALCSVEMLRTTWEKTRNPYIRMITSLHCPSLPIVRSVSIPRPSRSSRAGLPPVKGMLFFSGSEADLAKATQLVIDFPGGGFVAMGPDCHEERLRSWAKRTGKPVLAIEYGKAPEYPYPWAIEEGFDAYRTIHETLGSCIGIHLPNTPSSRLSIVLTGDSAGGNICATIMLRILEHPTPIPRPVSIILAYPALDFNFTSWMSPANLRVLRTEQSESHLTSLKHGKDHLAHKSPLSVVDDTEKPRKTRSGRQRSWGDTLGNKLQGLSLTPIASPVDEKIPLASAPGRQGQSQSPTASWRGLPRVMSTKLAGWLGPDETKGEVGEPGREAQEILSDTSDSASEDDDAATVKAADDRREEEKPLRARVKTPKVEREFDLVYEPVASAESSENKTSTTGEKKVEKVVKKKKRAPFGTRLTMTSRVGYFQDRIISPSMMRAMAILYIGPRRNPDFETDYYISPILSPPHLLQHFPPVYLICGERDPFVDDTVIFAGKIREAKRGRKAQAEFASQGKSAKFGESLRMSVAKANASTPAQGSSTNGQILRETDEDWVQMRIIEGWGHGFMQMAALMREVDSVLTEMADWIDESFIRSSISFENQQIITRPQTISNPNNSSTLDPTDSSSTQTHSKPIDNQIVPPNGIPNADLGAVFGSDVKSLEDDNIVTFTPKSRSRRKFPPPSQFLPVARKLSKEKLTLDRNLSAPTFDLDETGSSGEAFTLKTPPTSVSIKTFPPEENKGSGAFAFFKKSDPQNVQTQTSSSLKSNGGLPTGRGQSVGVVSEAELMRRRRKEAVFGMGVTDLSDGEDDEHDGDQPA</sequence>
<keyword evidence="2" id="KW-0732">Signal</keyword>
<dbReference type="GO" id="GO:0005829">
    <property type="term" value="C:cytosol"/>
    <property type="evidence" value="ECO:0007669"/>
    <property type="project" value="TreeGrafter"/>
</dbReference>
<dbReference type="InParanoid" id="A0A4Q1BKR5"/>
<evidence type="ECO:0000256" key="1">
    <source>
        <dbReference type="SAM" id="MobiDB-lite"/>
    </source>
</evidence>
<feature type="region of interest" description="Disordered" evidence="1">
    <location>
        <begin position="399"/>
        <end position="544"/>
    </location>
</feature>
<feature type="compositionally biased region" description="Polar residues" evidence="1">
    <location>
        <begin position="783"/>
        <end position="793"/>
    </location>
</feature>
<dbReference type="VEuPathDB" id="FungiDB:TREMEDRAFT_30684"/>
<dbReference type="InterPro" id="IPR029058">
    <property type="entry name" value="AB_hydrolase_fold"/>
</dbReference>
<feature type="signal peptide" evidence="2">
    <location>
        <begin position="1"/>
        <end position="32"/>
    </location>
</feature>
<name>A0A4Q1BKR5_TREME</name>
<evidence type="ECO:0000313" key="4">
    <source>
        <dbReference type="EMBL" id="RXK38349.1"/>
    </source>
</evidence>
<feature type="compositionally biased region" description="Basic and acidic residues" evidence="1">
    <location>
        <begin position="532"/>
        <end position="543"/>
    </location>
</feature>
<keyword evidence="5" id="KW-1185">Reference proteome</keyword>
<comment type="caution">
    <text evidence="4">The sequence shown here is derived from an EMBL/GenBank/DDBJ whole genome shotgun (WGS) entry which is preliminary data.</text>
</comment>
<dbReference type="Gene3D" id="3.40.50.1820">
    <property type="entry name" value="alpha/beta hydrolase"/>
    <property type="match status" value="2"/>
</dbReference>